<reference evidence="3 4" key="1">
    <citation type="submission" date="2024-02" db="EMBL/GenBank/DDBJ databases">
        <title>A novel Wenzhouxiangellaceae bacterium, isolated from coastal sediments.</title>
        <authorList>
            <person name="Du Z.-J."/>
            <person name="Ye Y.-Q."/>
            <person name="Zhang X.-Y."/>
        </authorList>
    </citation>
    <scope>NUCLEOTIDE SEQUENCE [LARGE SCALE GENOMIC DNA]</scope>
    <source>
        <strain evidence="3 4">CH-27</strain>
    </source>
</reference>
<name>A0AAW9R815_9GAMM</name>
<accession>A0AAW9R815</accession>
<dbReference type="Pfam" id="PF01963">
    <property type="entry name" value="TraB_PrgY_gumN"/>
    <property type="match status" value="1"/>
</dbReference>
<dbReference type="PANTHER" id="PTHR40590:SF1">
    <property type="entry name" value="CYTOPLASMIC PROTEIN"/>
    <property type="match status" value="1"/>
</dbReference>
<gene>
    <name evidence="3" type="ORF">V3330_07070</name>
</gene>
<sequence>MRVLKPVERTPNRTHQRPVRPRTVARWRRAPGLVLLVMMLLGANAPAGAAPEQGNADSVYWRISTERGLAGYLLGTIHSEDARVVDFPESLVKQLTSCEVFAMEMVPDLPTLSRLTDYMHHAETGVLEDQLGAERYARVMQALSGYQVPDPWKARMKAWAVLLTLSVPPPQTGFFMDLSLSLRAAGSGMRVTGLETLDEQLSFLENMPLDFQIRLLDQALAEYHDVGEIHRMMVDAYLTGSLERLESLSDQQFEQLEEPVRAYFTTQGIDARNQRMMENLDPLLGESRVFVAVGALHLPGEQGLIALLRAAGYRLDALPSPFVAESPAPVTAAGGG</sequence>
<proteinExistence type="predicted"/>
<keyword evidence="4" id="KW-1185">Reference proteome</keyword>
<feature type="chain" id="PRO_5043623032" evidence="2">
    <location>
        <begin position="50"/>
        <end position="336"/>
    </location>
</feature>
<feature type="compositionally biased region" description="Basic and acidic residues" evidence="1">
    <location>
        <begin position="1"/>
        <end position="11"/>
    </location>
</feature>
<evidence type="ECO:0000313" key="4">
    <source>
        <dbReference type="Proteomes" id="UP001359886"/>
    </source>
</evidence>
<feature type="region of interest" description="Disordered" evidence="1">
    <location>
        <begin position="1"/>
        <end position="22"/>
    </location>
</feature>
<evidence type="ECO:0000256" key="2">
    <source>
        <dbReference type="SAM" id="SignalP"/>
    </source>
</evidence>
<protein>
    <submittedName>
        <fullName evidence="3">TraB/GumN family protein</fullName>
    </submittedName>
</protein>
<dbReference type="InterPro" id="IPR002816">
    <property type="entry name" value="TraB/PrgY/GumN_fam"/>
</dbReference>
<organism evidence="3 4">
    <name type="scientific">Elongatibacter sediminis</name>
    <dbReference type="NCBI Taxonomy" id="3119006"/>
    <lineage>
        <taxon>Bacteria</taxon>
        <taxon>Pseudomonadati</taxon>
        <taxon>Pseudomonadota</taxon>
        <taxon>Gammaproteobacteria</taxon>
        <taxon>Chromatiales</taxon>
        <taxon>Wenzhouxiangellaceae</taxon>
        <taxon>Elongatibacter</taxon>
    </lineage>
</organism>
<dbReference type="Proteomes" id="UP001359886">
    <property type="component" value="Unassembled WGS sequence"/>
</dbReference>
<dbReference type="InterPro" id="IPR047111">
    <property type="entry name" value="YbaP-like"/>
</dbReference>
<dbReference type="EMBL" id="JAZHOG010000004">
    <property type="protein sequence ID" value="MEJ8567385.1"/>
    <property type="molecule type" value="Genomic_DNA"/>
</dbReference>
<feature type="signal peptide" evidence="2">
    <location>
        <begin position="1"/>
        <end position="49"/>
    </location>
</feature>
<keyword evidence="2" id="KW-0732">Signal</keyword>
<dbReference type="RefSeq" id="WP_354694710.1">
    <property type="nucleotide sequence ID" value="NZ_JAZHOG010000004.1"/>
</dbReference>
<evidence type="ECO:0000313" key="3">
    <source>
        <dbReference type="EMBL" id="MEJ8567385.1"/>
    </source>
</evidence>
<dbReference type="PANTHER" id="PTHR40590">
    <property type="entry name" value="CYTOPLASMIC PROTEIN-RELATED"/>
    <property type="match status" value="1"/>
</dbReference>
<comment type="caution">
    <text evidence="3">The sequence shown here is derived from an EMBL/GenBank/DDBJ whole genome shotgun (WGS) entry which is preliminary data.</text>
</comment>
<dbReference type="CDD" id="cd14789">
    <property type="entry name" value="Tiki"/>
    <property type="match status" value="1"/>
</dbReference>
<dbReference type="AlphaFoldDB" id="A0AAW9R815"/>
<evidence type="ECO:0000256" key="1">
    <source>
        <dbReference type="SAM" id="MobiDB-lite"/>
    </source>
</evidence>
<feature type="compositionally biased region" description="Basic residues" evidence="1">
    <location>
        <begin position="12"/>
        <end position="22"/>
    </location>
</feature>